<dbReference type="GO" id="GO:0046872">
    <property type="term" value="F:metal ion binding"/>
    <property type="evidence" value="ECO:0007669"/>
    <property type="project" value="UniProtKB-KW"/>
</dbReference>
<comment type="caution">
    <text evidence="4">The sequence shown here is derived from an EMBL/GenBank/DDBJ whole genome shotgun (WGS) entry which is preliminary data.</text>
</comment>
<proteinExistence type="predicted"/>
<evidence type="ECO:0000256" key="3">
    <source>
        <dbReference type="SAM" id="SignalP"/>
    </source>
</evidence>
<feature type="binding site" evidence="2">
    <location>
        <position position="48"/>
    </location>
    <ligand>
        <name>Fe cation</name>
        <dbReference type="ChEBI" id="CHEBI:24875"/>
    </ligand>
</feature>
<dbReference type="EMBL" id="QZEY01000001">
    <property type="protein sequence ID" value="RJL35985.1"/>
    <property type="molecule type" value="Genomic_DNA"/>
</dbReference>
<dbReference type="GO" id="GO:0015888">
    <property type="term" value="P:thiamine transport"/>
    <property type="evidence" value="ECO:0007669"/>
    <property type="project" value="TreeGrafter"/>
</dbReference>
<name>A0A3A4B2N6_9ACTN</name>
<keyword evidence="2" id="KW-0408">Iron</keyword>
<dbReference type="RefSeq" id="WP_119924959.1">
    <property type="nucleotide sequence ID" value="NZ_QZEY01000001.1"/>
</dbReference>
<dbReference type="PANTHER" id="PTHR30006">
    <property type="entry name" value="THIAMINE-BINDING PERIPLASMIC PROTEIN-RELATED"/>
    <property type="match status" value="1"/>
</dbReference>
<dbReference type="AlphaFoldDB" id="A0A3A4B2N6"/>
<dbReference type="GO" id="GO:0030976">
    <property type="term" value="F:thiamine pyrophosphate binding"/>
    <property type="evidence" value="ECO:0007669"/>
    <property type="project" value="TreeGrafter"/>
</dbReference>
<dbReference type="InterPro" id="IPR026045">
    <property type="entry name" value="Ferric-bd"/>
</dbReference>
<sequence>MSRSRRLPHLLALFATAVLALAACGSGGPAAGGGEQKGGKLVVYGALHENEMARLLKAFEERSGIKTEFVRLSAGEIVARVQAEKAKPTGDVVLGGPSENHQALALGGMLQPYDSPVAKDYDKRFYDPGHAWHGFYVGALALAVNTERWKEEMKGRPIPKTWDELLDPALKDKLVVARPDSSGTAYNFVATQIFRLGEAQAWDFIKKFDTTVAHYTDSGAAPARMAGAGEYPLAIAFGHDILKPIEAGYPLEIVFPQDTGFEVGAVSIVKGGPNTESAKKFVDWMLGREAGQLHTDLSKRVSIRKDVAVPDGAVPLDQLKLVDFDVQWAAQNRDKVLRAWGERVGG</sequence>
<dbReference type="SUPFAM" id="SSF53850">
    <property type="entry name" value="Periplasmic binding protein-like II"/>
    <property type="match status" value="1"/>
</dbReference>
<dbReference type="GO" id="GO:0030288">
    <property type="term" value="C:outer membrane-bounded periplasmic space"/>
    <property type="evidence" value="ECO:0007669"/>
    <property type="project" value="TreeGrafter"/>
</dbReference>
<feature type="signal peptide" evidence="3">
    <location>
        <begin position="1"/>
        <end position="22"/>
    </location>
</feature>
<dbReference type="PANTHER" id="PTHR30006:SF2">
    <property type="entry name" value="ABC TRANSPORTER SUBSTRATE-BINDING PROTEIN"/>
    <property type="match status" value="1"/>
</dbReference>
<dbReference type="OrthoDB" id="366726at2"/>
<dbReference type="PIRSF" id="PIRSF002825">
    <property type="entry name" value="CfbpA"/>
    <property type="match status" value="1"/>
</dbReference>
<evidence type="ECO:0000256" key="1">
    <source>
        <dbReference type="ARBA" id="ARBA00022729"/>
    </source>
</evidence>
<gene>
    <name evidence="4" type="ORF">D5H75_04285</name>
</gene>
<reference evidence="4 5" key="1">
    <citation type="submission" date="2018-09" db="EMBL/GenBank/DDBJ databases">
        <title>YIM 75507 draft genome.</title>
        <authorList>
            <person name="Tang S."/>
            <person name="Feng Y."/>
        </authorList>
    </citation>
    <scope>NUCLEOTIDE SEQUENCE [LARGE SCALE GENOMIC DNA]</scope>
    <source>
        <strain evidence="4 5">YIM 75507</strain>
    </source>
</reference>
<dbReference type="Gene3D" id="3.40.190.10">
    <property type="entry name" value="Periplasmic binding protein-like II"/>
    <property type="match status" value="2"/>
</dbReference>
<dbReference type="GO" id="GO:0030975">
    <property type="term" value="F:thiamine binding"/>
    <property type="evidence" value="ECO:0007669"/>
    <property type="project" value="TreeGrafter"/>
</dbReference>
<dbReference type="PROSITE" id="PS51257">
    <property type="entry name" value="PROKAR_LIPOPROTEIN"/>
    <property type="match status" value="1"/>
</dbReference>
<evidence type="ECO:0000313" key="5">
    <source>
        <dbReference type="Proteomes" id="UP000265768"/>
    </source>
</evidence>
<dbReference type="Proteomes" id="UP000265768">
    <property type="component" value="Unassembled WGS sequence"/>
</dbReference>
<organism evidence="4 5">
    <name type="scientific">Bailinhaonella thermotolerans</name>
    <dbReference type="NCBI Taxonomy" id="1070861"/>
    <lineage>
        <taxon>Bacteria</taxon>
        <taxon>Bacillati</taxon>
        <taxon>Actinomycetota</taxon>
        <taxon>Actinomycetes</taxon>
        <taxon>Streptosporangiales</taxon>
        <taxon>Streptosporangiaceae</taxon>
        <taxon>Bailinhaonella</taxon>
    </lineage>
</organism>
<keyword evidence="1 3" id="KW-0732">Signal</keyword>
<accession>A0A3A4B2N6</accession>
<feature type="chain" id="PRO_5017421423" evidence="3">
    <location>
        <begin position="23"/>
        <end position="346"/>
    </location>
</feature>
<keyword evidence="2" id="KW-0479">Metal-binding</keyword>
<evidence type="ECO:0000313" key="4">
    <source>
        <dbReference type="EMBL" id="RJL35985.1"/>
    </source>
</evidence>
<dbReference type="Pfam" id="PF13343">
    <property type="entry name" value="SBP_bac_6"/>
    <property type="match status" value="1"/>
</dbReference>
<evidence type="ECO:0000256" key="2">
    <source>
        <dbReference type="PIRSR" id="PIRSR002825-1"/>
    </source>
</evidence>
<dbReference type="CDD" id="cd13544">
    <property type="entry name" value="PBP2_Fbp_like_1"/>
    <property type="match status" value="1"/>
</dbReference>
<keyword evidence="5" id="KW-1185">Reference proteome</keyword>
<protein>
    <submittedName>
        <fullName evidence="4">ABC transporter substrate-binding protein</fullName>
    </submittedName>
</protein>